<organism evidence="5 6">
    <name type="scientific">Parnassius mnemosyne</name>
    <name type="common">clouded apollo</name>
    <dbReference type="NCBI Taxonomy" id="213953"/>
    <lineage>
        <taxon>Eukaryota</taxon>
        <taxon>Metazoa</taxon>
        <taxon>Ecdysozoa</taxon>
        <taxon>Arthropoda</taxon>
        <taxon>Hexapoda</taxon>
        <taxon>Insecta</taxon>
        <taxon>Pterygota</taxon>
        <taxon>Neoptera</taxon>
        <taxon>Endopterygota</taxon>
        <taxon>Lepidoptera</taxon>
        <taxon>Glossata</taxon>
        <taxon>Ditrysia</taxon>
        <taxon>Papilionoidea</taxon>
        <taxon>Papilionidae</taxon>
        <taxon>Parnassiinae</taxon>
        <taxon>Parnassini</taxon>
        <taxon>Parnassius</taxon>
        <taxon>Driopa</taxon>
    </lineage>
</organism>
<sequence>MLNFIFLFKIILVGIVSSAVLPVEKCELKDSSCLIPAFQKAMPIFMSGMPQVGVEVLDVLEMDEVNFDLAGLKFSLKNGRLQGLKNSIVDNVKWDLEKKKMEIFFHVDCSVKGHYTAAGRILILPITGDGQMKLKLKNLAITLVINYENEEKEGKVFLIPKSYSFKFDVKNGANFDLTNLFNGNKELSEPMLLFLNENWKQISQEFGGPMMDASAKKLFQSLVAFFSKVPLSDIATF</sequence>
<accession>A0AAV1KQJ4</accession>
<dbReference type="EMBL" id="CAVLGL010000079">
    <property type="protein sequence ID" value="CAK1585323.1"/>
    <property type="molecule type" value="Genomic_DNA"/>
</dbReference>
<dbReference type="AlphaFoldDB" id="A0AAV1KQJ4"/>
<gene>
    <name evidence="5" type="ORF">PARMNEM_LOCUS6423</name>
</gene>
<dbReference type="InterPro" id="IPR010562">
    <property type="entry name" value="Haemolymph_juvenile_hormone-bd"/>
</dbReference>
<evidence type="ECO:0000256" key="3">
    <source>
        <dbReference type="ARBA" id="ARBA00060902"/>
    </source>
</evidence>
<feature type="chain" id="PRO_5043404587" evidence="4">
    <location>
        <begin position="19"/>
        <end position="237"/>
    </location>
</feature>
<keyword evidence="6" id="KW-1185">Reference proteome</keyword>
<dbReference type="GO" id="GO:0007623">
    <property type="term" value="P:circadian rhythm"/>
    <property type="evidence" value="ECO:0007669"/>
    <property type="project" value="UniProtKB-ARBA"/>
</dbReference>
<dbReference type="PANTHER" id="PTHR11008:SF32">
    <property type="entry name" value="CIRCADIAN CLOCK-CONTROLLED PROTEIN DAYWAKE-RELATED"/>
    <property type="match status" value="1"/>
</dbReference>
<dbReference type="Gene3D" id="3.15.10.30">
    <property type="entry name" value="Haemolymph juvenile hormone binding protein"/>
    <property type="match status" value="1"/>
</dbReference>
<proteinExistence type="inferred from homology"/>
<dbReference type="PANTHER" id="PTHR11008">
    <property type="entry name" value="PROTEIN TAKEOUT-LIKE PROTEIN"/>
    <property type="match status" value="1"/>
</dbReference>
<evidence type="ECO:0000313" key="5">
    <source>
        <dbReference type="EMBL" id="CAK1585323.1"/>
    </source>
</evidence>
<protein>
    <submittedName>
        <fullName evidence="5">Uncharacterized protein</fullName>
    </submittedName>
</protein>
<evidence type="ECO:0000256" key="4">
    <source>
        <dbReference type="SAM" id="SignalP"/>
    </source>
</evidence>
<dbReference type="Proteomes" id="UP001314205">
    <property type="component" value="Unassembled WGS sequence"/>
</dbReference>
<evidence type="ECO:0000313" key="6">
    <source>
        <dbReference type="Proteomes" id="UP001314205"/>
    </source>
</evidence>
<comment type="similarity">
    <text evidence="3">Belongs to the TO family.</text>
</comment>
<evidence type="ECO:0000256" key="1">
    <source>
        <dbReference type="ARBA" id="ARBA00022729"/>
    </source>
</evidence>
<dbReference type="GO" id="GO:0005615">
    <property type="term" value="C:extracellular space"/>
    <property type="evidence" value="ECO:0007669"/>
    <property type="project" value="TreeGrafter"/>
</dbReference>
<evidence type="ECO:0000256" key="2">
    <source>
        <dbReference type="ARBA" id="ARBA00023108"/>
    </source>
</evidence>
<dbReference type="SMART" id="SM00700">
    <property type="entry name" value="JHBP"/>
    <property type="match status" value="1"/>
</dbReference>
<dbReference type="FunFam" id="3.15.10.30:FF:000001">
    <property type="entry name" value="Takeout-like protein 1"/>
    <property type="match status" value="1"/>
</dbReference>
<keyword evidence="2" id="KW-0090">Biological rhythms</keyword>
<keyword evidence="1 4" id="KW-0732">Signal</keyword>
<name>A0AAV1KQJ4_9NEOP</name>
<comment type="caution">
    <text evidence="5">The sequence shown here is derived from an EMBL/GenBank/DDBJ whole genome shotgun (WGS) entry which is preliminary data.</text>
</comment>
<reference evidence="5 6" key="1">
    <citation type="submission" date="2023-11" db="EMBL/GenBank/DDBJ databases">
        <authorList>
            <person name="Hedman E."/>
            <person name="Englund M."/>
            <person name="Stromberg M."/>
            <person name="Nyberg Akerstrom W."/>
            <person name="Nylinder S."/>
            <person name="Jareborg N."/>
            <person name="Kallberg Y."/>
            <person name="Kronander E."/>
        </authorList>
    </citation>
    <scope>NUCLEOTIDE SEQUENCE [LARGE SCALE GENOMIC DNA]</scope>
</reference>
<dbReference type="Pfam" id="PF06585">
    <property type="entry name" value="JHBP"/>
    <property type="match status" value="1"/>
</dbReference>
<dbReference type="InterPro" id="IPR038606">
    <property type="entry name" value="To_sf"/>
</dbReference>
<feature type="signal peptide" evidence="4">
    <location>
        <begin position="1"/>
        <end position="18"/>
    </location>
</feature>